<dbReference type="InterPro" id="IPR045340">
    <property type="entry name" value="DUF6533"/>
</dbReference>
<organism evidence="3 4">
    <name type="scientific">Mycena venus</name>
    <dbReference type="NCBI Taxonomy" id="2733690"/>
    <lineage>
        <taxon>Eukaryota</taxon>
        <taxon>Fungi</taxon>
        <taxon>Dikarya</taxon>
        <taxon>Basidiomycota</taxon>
        <taxon>Agaricomycotina</taxon>
        <taxon>Agaricomycetes</taxon>
        <taxon>Agaricomycetidae</taxon>
        <taxon>Agaricales</taxon>
        <taxon>Marasmiineae</taxon>
        <taxon>Mycenaceae</taxon>
        <taxon>Mycena</taxon>
    </lineage>
</organism>
<feature type="domain" description="DUF6533" evidence="2">
    <location>
        <begin position="19"/>
        <end position="64"/>
    </location>
</feature>
<comment type="caution">
    <text evidence="3">The sequence shown here is derived from an EMBL/GenBank/DDBJ whole genome shotgun (WGS) entry which is preliminary data.</text>
</comment>
<dbReference type="Proteomes" id="UP000620124">
    <property type="component" value="Unassembled WGS sequence"/>
</dbReference>
<dbReference type="Pfam" id="PF20151">
    <property type="entry name" value="DUF6533"/>
    <property type="match status" value="1"/>
</dbReference>
<protein>
    <recommendedName>
        <fullName evidence="2">DUF6533 domain-containing protein</fullName>
    </recommendedName>
</protein>
<evidence type="ECO:0000259" key="2">
    <source>
        <dbReference type="Pfam" id="PF20151"/>
    </source>
</evidence>
<keyword evidence="1" id="KW-1133">Transmembrane helix</keyword>
<feature type="transmembrane region" description="Helical" evidence="1">
    <location>
        <begin position="97"/>
        <end position="121"/>
    </location>
</feature>
<reference evidence="3" key="1">
    <citation type="submission" date="2020-05" db="EMBL/GenBank/DDBJ databases">
        <title>Mycena genomes resolve the evolution of fungal bioluminescence.</title>
        <authorList>
            <person name="Tsai I.J."/>
        </authorList>
    </citation>
    <scope>NUCLEOTIDE SEQUENCE</scope>
    <source>
        <strain evidence="3">CCC161011</strain>
    </source>
</reference>
<keyword evidence="1" id="KW-0812">Transmembrane</keyword>
<feature type="transmembrane region" description="Helical" evidence="1">
    <location>
        <begin position="179"/>
        <end position="201"/>
    </location>
</feature>
<gene>
    <name evidence="3" type="ORF">MVEN_00155800</name>
</gene>
<name>A0A8H6YWE9_9AGAR</name>
<keyword evidence="4" id="KW-1185">Reference proteome</keyword>
<evidence type="ECO:0000313" key="3">
    <source>
        <dbReference type="EMBL" id="KAF7368343.1"/>
    </source>
</evidence>
<dbReference type="AlphaFoldDB" id="A0A8H6YWE9"/>
<feature type="transmembrane region" description="Helical" evidence="1">
    <location>
        <begin position="128"/>
        <end position="152"/>
    </location>
</feature>
<evidence type="ECO:0000256" key="1">
    <source>
        <dbReference type="SAM" id="Phobius"/>
    </source>
</evidence>
<feature type="transmembrane region" description="Helical" evidence="1">
    <location>
        <begin position="222"/>
        <end position="242"/>
    </location>
</feature>
<feature type="transmembrane region" description="Helical" evidence="1">
    <location>
        <begin position="57"/>
        <end position="77"/>
    </location>
</feature>
<proteinExistence type="predicted"/>
<dbReference type="EMBL" id="JACAZI010000002">
    <property type="protein sequence ID" value="KAF7368343.1"/>
    <property type="molecule type" value="Genomic_DNA"/>
</dbReference>
<sequence>MSSDTELLQLVADSRLTGYLAVAALCVLIYDHIVCLPEEVELMWKSRWGVAKIIYLWNRYFSLVVVSLNTSVILRNISSSNAYVSLNPDSRKGDSWLQVQGSSSTVLIATVDFVLALRVWILYGRPRWMAWFFAFLATLEVVVMIIVDVYAFRQMRDYVHLGTIIKGCYAYNVPRFLTLYAAAPLIVTFIMFAMTLYKCALTLYRTDHRVMPVWTLFLRDGVVWFVLVFAAGGTEVLIWSMRRETLKQLLVVPALVVYSGVSSRTLLNIKKIMASDLEPTEIHTRDIPDSESPITFASV</sequence>
<dbReference type="OrthoDB" id="2657950at2759"/>
<feature type="transmembrane region" description="Helical" evidence="1">
    <location>
        <begin position="248"/>
        <end position="267"/>
    </location>
</feature>
<keyword evidence="1" id="KW-0472">Membrane</keyword>
<accession>A0A8H6YWE9</accession>
<evidence type="ECO:0000313" key="4">
    <source>
        <dbReference type="Proteomes" id="UP000620124"/>
    </source>
</evidence>
<feature type="transmembrane region" description="Helical" evidence="1">
    <location>
        <begin position="16"/>
        <end position="36"/>
    </location>
</feature>